<dbReference type="Gene3D" id="2.30.31.10">
    <property type="entry name" value="Transcriptional Coactivator Pc4, Chain A"/>
    <property type="match status" value="1"/>
</dbReference>
<evidence type="ECO:0000313" key="13">
    <source>
        <dbReference type="RefSeq" id="XP_013087444.1"/>
    </source>
</evidence>
<keyword evidence="3" id="KW-0805">Transcription regulation</keyword>
<dbReference type="PANTHER" id="PTHR13215">
    <property type="entry name" value="RNA POLYMERASE II TRANSCRIPTIONAL COACTIVATOR"/>
    <property type="match status" value="1"/>
</dbReference>
<dbReference type="EnsemblMetazoa" id="BGLB033257-RB">
    <property type="protein sequence ID" value="BGLB033257-PB"/>
    <property type="gene ID" value="BGLB033257"/>
</dbReference>
<dbReference type="VEuPathDB" id="VectorBase:BGLAX_043695"/>
<dbReference type="Proteomes" id="UP001165740">
    <property type="component" value="Chromosome 1"/>
</dbReference>
<feature type="compositionally biased region" description="Polar residues" evidence="7">
    <location>
        <begin position="52"/>
        <end position="62"/>
    </location>
</feature>
<evidence type="ECO:0000256" key="6">
    <source>
        <dbReference type="ARBA" id="ARBA00023242"/>
    </source>
</evidence>
<dbReference type="InterPro" id="IPR003173">
    <property type="entry name" value="PC4_C"/>
</dbReference>
<dbReference type="GO" id="GO:0003677">
    <property type="term" value="F:DNA binding"/>
    <property type="evidence" value="ECO:0007669"/>
    <property type="project" value="UniProtKB-KW"/>
</dbReference>
<accession>A0A2C9LNL7</accession>
<dbReference type="GO" id="GO:0060261">
    <property type="term" value="P:positive regulation of transcription initiation by RNA polymerase II"/>
    <property type="evidence" value="ECO:0007669"/>
    <property type="project" value="InterPro"/>
</dbReference>
<evidence type="ECO:0000256" key="3">
    <source>
        <dbReference type="ARBA" id="ARBA00023015"/>
    </source>
</evidence>
<gene>
    <name evidence="9" type="primary">106071806</name>
    <name evidence="12 13" type="synonym">LOC106071806</name>
</gene>
<proteinExistence type="inferred from homology"/>
<dbReference type="STRING" id="6526.A0A2C9LNL7"/>
<evidence type="ECO:0000313" key="9">
    <source>
        <dbReference type="EnsemblMetazoa" id="BGLB033257-PB"/>
    </source>
</evidence>
<evidence type="ECO:0000256" key="1">
    <source>
        <dbReference type="ARBA" id="ARBA00004123"/>
    </source>
</evidence>
<sequence length="123" mass="13856">MPKSKEYLSSSDSESADSDEPKPKKKKPVAKPTPKPEKDSKSDKKDEKAGPTKNSSGESMFQISKMRFATVSEFRGKAMVNIREYYEKDGELRPGKKGISLSIDQWEALKEKIPDIDECVKKL</sequence>
<dbReference type="InterPro" id="IPR009044">
    <property type="entry name" value="ssDNA-bd_transcriptional_reg"/>
</dbReference>
<dbReference type="GO" id="GO:0005634">
    <property type="term" value="C:nucleus"/>
    <property type="evidence" value="ECO:0007669"/>
    <property type="project" value="UniProtKB-SubCell"/>
</dbReference>
<feature type="compositionally biased region" description="Basic and acidic residues" evidence="7">
    <location>
        <begin position="34"/>
        <end position="50"/>
    </location>
</feature>
<dbReference type="OMA" id="VTINEFR"/>
<evidence type="ECO:0000313" key="10">
    <source>
        <dbReference type="Proteomes" id="UP000076420"/>
    </source>
</evidence>
<dbReference type="EnsemblMetazoa" id="BGLB033257-RA">
    <property type="protein sequence ID" value="BGLB033257-PA"/>
    <property type="gene ID" value="BGLB033257"/>
</dbReference>
<comment type="similarity">
    <text evidence="2">Belongs to the transcriptional coactivator PC4 family.</text>
</comment>
<evidence type="ECO:0000256" key="2">
    <source>
        <dbReference type="ARBA" id="ARBA00009001"/>
    </source>
</evidence>
<dbReference type="GeneID" id="106071806"/>
<dbReference type="Proteomes" id="UP000076420">
    <property type="component" value="Unassembled WGS sequence"/>
</dbReference>
<evidence type="ECO:0000259" key="8">
    <source>
        <dbReference type="Pfam" id="PF02229"/>
    </source>
</evidence>
<reference evidence="9" key="1">
    <citation type="submission" date="2020-05" db="UniProtKB">
        <authorList>
            <consortium name="EnsemblMetazoa"/>
        </authorList>
    </citation>
    <scope>IDENTIFICATION</scope>
    <source>
        <strain evidence="9">BB02</strain>
    </source>
</reference>
<evidence type="ECO:0000256" key="7">
    <source>
        <dbReference type="SAM" id="MobiDB-lite"/>
    </source>
</evidence>
<keyword evidence="11" id="KW-1185">Reference proteome</keyword>
<dbReference type="KEGG" id="bgt:106071806"/>
<dbReference type="OrthoDB" id="2505440at2759"/>
<keyword evidence="6" id="KW-0539">Nucleus</keyword>
<feature type="domain" description="Transcriptional coactivator p15 (PC4) C-terminal" evidence="8">
    <location>
        <begin position="61"/>
        <end position="111"/>
    </location>
</feature>
<reference evidence="12 13" key="2">
    <citation type="submission" date="2025-04" db="UniProtKB">
        <authorList>
            <consortium name="RefSeq"/>
        </authorList>
    </citation>
    <scope>IDENTIFICATION</scope>
</reference>
<organism evidence="9 10">
    <name type="scientific">Biomphalaria glabrata</name>
    <name type="common">Bloodfluke planorb</name>
    <name type="synonym">Freshwater snail</name>
    <dbReference type="NCBI Taxonomy" id="6526"/>
    <lineage>
        <taxon>Eukaryota</taxon>
        <taxon>Metazoa</taxon>
        <taxon>Spiralia</taxon>
        <taxon>Lophotrochozoa</taxon>
        <taxon>Mollusca</taxon>
        <taxon>Gastropoda</taxon>
        <taxon>Heterobranchia</taxon>
        <taxon>Euthyneura</taxon>
        <taxon>Panpulmonata</taxon>
        <taxon>Hygrophila</taxon>
        <taxon>Lymnaeoidea</taxon>
        <taxon>Planorbidae</taxon>
        <taxon>Biomphalaria</taxon>
    </lineage>
</organism>
<dbReference type="InterPro" id="IPR045125">
    <property type="entry name" value="Sub1/Tcp4-like"/>
</dbReference>
<protein>
    <submittedName>
        <fullName evidence="12 13">Activated RNA polymerase II transcriptional coactivator p15-like</fullName>
    </submittedName>
</protein>
<keyword evidence="4" id="KW-0238">DNA-binding</keyword>
<dbReference type="AlphaFoldDB" id="A0A2C9LNL7"/>
<dbReference type="RefSeq" id="XP_013087442.1">
    <property type="nucleotide sequence ID" value="XM_013231988.2"/>
</dbReference>
<evidence type="ECO:0000313" key="11">
    <source>
        <dbReference type="Proteomes" id="UP001165740"/>
    </source>
</evidence>
<dbReference type="GO" id="GO:0003713">
    <property type="term" value="F:transcription coactivator activity"/>
    <property type="evidence" value="ECO:0007669"/>
    <property type="project" value="InterPro"/>
</dbReference>
<keyword evidence="5" id="KW-0804">Transcription</keyword>
<evidence type="ECO:0000256" key="4">
    <source>
        <dbReference type="ARBA" id="ARBA00023125"/>
    </source>
</evidence>
<dbReference type="Pfam" id="PF02229">
    <property type="entry name" value="PC4"/>
    <property type="match status" value="1"/>
</dbReference>
<feature type="region of interest" description="Disordered" evidence="7">
    <location>
        <begin position="1"/>
        <end position="62"/>
    </location>
</feature>
<comment type="subcellular location">
    <subcellularLocation>
        <location evidence="1">Nucleus</location>
    </subcellularLocation>
</comment>
<evidence type="ECO:0000256" key="5">
    <source>
        <dbReference type="ARBA" id="ARBA00023163"/>
    </source>
</evidence>
<dbReference type="RefSeq" id="XP_013087444.1">
    <property type="nucleotide sequence ID" value="XM_013231990.2"/>
</dbReference>
<name>A0A2C9LNL7_BIOGL</name>
<dbReference type="VEuPathDB" id="VectorBase:BGLB033257"/>
<dbReference type="SUPFAM" id="SSF54447">
    <property type="entry name" value="ssDNA-binding transcriptional regulator domain"/>
    <property type="match status" value="1"/>
</dbReference>
<evidence type="ECO:0000313" key="12">
    <source>
        <dbReference type="RefSeq" id="XP_013087442.1"/>
    </source>
</evidence>